<feature type="transmembrane region" description="Helical" evidence="7">
    <location>
        <begin position="176"/>
        <end position="193"/>
    </location>
</feature>
<evidence type="ECO:0000313" key="9">
    <source>
        <dbReference type="Proteomes" id="UP000515819"/>
    </source>
</evidence>
<gene>
    <name evidence="8" type="ORF">H9Q76_10225</name>
</gene>
<feature type="transmembrane region" description="Helical" evidence="7">
    <location>
        <begin position="361"/>
        <end position="383"/>
    </location>
</feature>
<feature type="transmembrane region" description="Helical" evidence="7">
    <location>
        <begin position="116"/>
        <end position="136"/>
    </location>
</feature>
<evidence type="ECO:0000256" key="2">
    <source>
        <dbReference type="ARBA" id="ARBA00008821"/>
    </source>
</evidence>
<keyword evidence="6 7" id="KW-0472">Membrane</keyword>
<feature type="transmembrane region" description="Helical" evidence="7">
    <location>
        <begin position="395"/>
        <end position="414"/>
    </location>
</feature>
<proteinExistence type="inferred from homology"/>
<keyword evidence="4 7" id="KW-0812">Transmembrane</keyword>
<feature type="transmembrane region" description="Helical" evidence="7">
    <location>
        <begin position="334"/>
        <end position="355"/>
    </location>
</feature>
<feature type="transmembrane region" description="Helical" evidence="7">
    <location>
        <begin position="58"/>
        <end position="77"/>
    </location>
</feature>
<keyword evidence="5 7" id="KW-1133">Transmembrane helix</keyword>
<accession>A0A7G9FKM6</accession>
<feature type="transmembrane region" description="Helical" evidence="7">
    <location>
        <begin position="20"/>
        <end position="46"/>
    </location>
</feature>
<dbReference type="RefSeq" id="WP_249321055.1">
    <property type="nucleotide sequence ID" value="NZ_CP060632.1"/>
</dbReference>
<name>A0A7G9FKM6_9FIRM</name>
<dbReference type="AlphaFoldDB" id="A0A7G9FKM6"/>
<reference evidence="8 9" key="1">
    <citation type="submission" date="2020-08" db="EMBL/GenBank/DDBJ databases">
        <authorList>
            <person name="Liu C."/>
            <person name="Sun Q."/>
        </authorList>
    </citation>
    <scope>NUCLEOTIDE SEQUENCE [LARGE SCALE GENOMIC DNA]</scope>
    <source>
        <strain evidence="8 9">NSJ-4</strain>
    </source>
</reference>
<dbReference type="Pfam" id="PF00860">
    <property type="entry name" value="Xan_ur_permease"/>
    <property type="match status" value="1"/>
</dbReference>
<keyword evidence="3" id="KW-0813">Transport</keyword>
<dbReference type="EMBL" id="CP060632">
    <property type="protein sequence ID" value="QNL99107.1"/>
    <property type="molecule type" value="Genomic_DNA"/>
</dbReference>
<evidence type="ECO:0000256" key="3">
    <source>
        <dbReference type="ARBA" id="ARBA00022448"/>
    </source>
</evidence>
<feature type="transmembrane region" description="Helical" evidence="7">
    <location>
        <begin position="148"/>
        <end position="170"/>
    </location>
</feature>
<evidence type="ECO:0000256" key="5">
    <source>
        <dbReference type="ARBA" id="ARBA00022989"/>
    </source>
</evidence>
<dbReference type="PANTHER" id="PTHR11119">
    <property type="entry name" value="XANTHINE-URACIL / VITAMIN C PERMEASE FAMILY MEMBER"/>
    <property type="match status" value="1"/>
</dbReference>
<dbReference type="KEGG" id="wcp:H9Q76_10225"/>
<evidence type="ECO:0000256" key="6">
    <source>
        <dbReference type="ARBA" id="ARBA00023136"/>
    </source>
</evidence>
<comment type="subcellular location">
    <subcellularLocation>
        <location evidence="1">Membrane</location>
        <topology evidence="1">Multi-pass membrane protein</topology>
    </subcellularLocation>
</comment>
<dbReference type="InterPro" id="IPR006042">
    <property type="entry name" value="Xan_ur_permease"/>
</dbReference>
<evidence type="ECO:0000256" key="7">
    <source>
        <dbReference type="SAM" id="Phobius"/>
    </source>
</evidence>
<evidence type="ECO:0000313" key="8">
    <source>
        <dbReference type="EMBL" id="QNL99107.1"/>
    </source>
</evidence>
<feature type="transmembrane region" description="Helical" evidence="7">
    <location>
        <begin position="420"/>
        <end position="440"/>
    </location>
</feature>
<dbReference type="GO" id="GO:0005886">
    <property type="term" value="C:plasma membrane"/>
    <property type="evidence" value="ECO:0007669"/>
    <property type="project" value="UniProtKB-ARBA"/>
</dbReference>
<dbReference type="InterPro" id="IPR006043">
    <property type="entry name" value="NCS2"/>
</dbReference>
<organism evidence="8 9">
    <name type="scientific">Wujia chipingensis</name>
    <dbReference type="NCBI Taxonomy" id="2763670"/>
    <lineage>
        <taxon>Bacteria</taxon>
        <taxon>Bacillati</taxon>
        <taxon>Bacillota</taxon>
        <taxon>Clostridia</taxon>
        <taxon>Lachnospirales</taxon>
        <taxon>Lachnospiraceae</taxon>
        <taxon>Wujia</taxon>
    </lineage>
</organism>
<dbReference type="NCBIfam" id="TIGR00801">
    <property type="entry name" value="ncs2"/>
    <property type="match status" value="1"/>
</dbReference>
<feature type="transmembrane region" description="Helical" evidence="7">
    <location>
        <begin position="200"/>
        <end position="220"/>
    </location>
</feature>
<evidence type="ECO:0000256" key="4">
    <source>
        <dbReference type="ARBA" id="ARBA00022692"/>
    </source>
</evidence>
<dbReference type="GO" id="GO:0015205">
    <property type="term" value="F:nucleobase transmembrane transporter activity"/>
    <property type="evidence" value="ECO:0007669"/>
    <property type="project" value="UniProtKB-ARBA"/>
</dbReference>
<protein>
    <submittedName>
        <fullName evidence="8">Uracil-xanthine permease</fullName>
    </submittedName>
</protein>
<sequence length="465" mass="48416">MGDTNDGAVRDAKKLGLPKVLILGLQHMFAMFGATILVPILVSGYFADACGEPLTRGLTVSVTLFCAGFGTLLFHVCSKFKVPAFLGSSFAFLGGFSTVANLDTGKFADMAANDKVAYACGGVVVAGALYLVMALIIKLVGVNRVMRFLPPVVTGPIIICIGLSLAPSAISNASTNWWLAVIALAVIIIFNIWGKGMFKIIPILMGVLISYVAAVIMNAAGLTNPDGSAIIAFESVKSASFFGVPQFQFAKFDLTSILVMAPIAIAAMMEHVGDMSAISATVGKNFIQDPGLHRTLVGDGLATAFAGAIGGPANTTYGENTGVLELSKVYDPMVIRLAAVFAIVLSFIPKFAAVISTMPSAIIGGVSFMLYGMISAIGVRNVVENKVDLTRSRNLIIAGVIFVCGLGFSNGITFTIGETSITLTALAIAAIAGILLNAILPGNDYQFGANPDGDQSRGVFVKSKE</sequence>
<feature type="transmembrane region" description="Helical" evidence="7">
    <location>
        <begin position="84"/>
        <end position="104"/>
    </location>
</feature>
<feature type="transmembrane region" description="Helical" evidence="7">
    <location>
        <begin position="249"/>
        <end position="269"/>
    </location>
</feature>
<keyword evidence="9" id="KW-1185">Reference proteome</keyword>
<comment type="similarity">
    <text evidence="2">Belongs to the nucleobase:cation symporter-2 (NCS2) (TC 2.A.40) family.</text>
</comment>
<dbReference type="Proteomes" id="UP000515819">
    <property type="component" value="Chromosome"/>
</dbReference>
<evidence type="ECO:0000256" key="1">
    <source>
        <dbReference type="ARBA" id="ARBA00004141"/>
    </source>
</evidence>